<protein>
    <submittedName>
        <fullName evidence="3">M56 family metallopeptidase</fullName>
    </submittedName>
</protein>
<keyword evidence="1" id="KW-1133">Transmembrane helix</keyword>
<dbReference type="Proteomes" id="UP000318733">
    <property type="component" value="Unassembled WGS sequence"/>
</dbReference>
<dbReference type="AlphaFoldDB" id="A0A556MHZ0"/>
<feature type="transmembrane region" description="Helical" evidence="1">
    <location>
        <begin position="37"/>
        <end position="54"/>
    </location>
</feature>
<organism evidence="3 4">
    <name type="scientific">Mucilaginibacter corticis</name>
    <dbReference type="NCBI Taxonomy" id="2597670"/>
    <lineage>
        <taxon>Bacteria</taxon>
        <taxon>Pseudomonadati</taxon>
        <taxon>Bacteroidota</taxon>
        <taxon>Sphingobacteriia</taxon>
        <taxon>Sphingobacteriales</taxon>
        <taxon>Sphingobacteriaceae</taxon>
        <taxon>Mucilaginibacter</taxon>
    </lineage>
</organism>
<feature type="domain" description="Peptidase M56" evidence="2">
    <location>
        <begin position="140"/>
        <end position="256"/>
    </location>
</feature>
<evidence type="ECO:0000256" key="1">
    <source>
        <dbReference type="SAM" id="Phobius"/>
    </source>
</evidence>
<sequence>MPALFVFLLKVNIALLVFCLGYYLVLRKLTFYTLNRVYLVLAILISSVYPVININNFAQQHRQLIAPVQKVAINWQMPAQRFAEEPAYWYWAGILFWLGAIVFAAKLAMQLLSLYRLYRNSSPGKIQDHAVRITAANVSPFSFWQNIYINPDNVETKDLKSILQHEQVHVNQWHTLDILLAEISVIFYWFNPGVWFMKKAVRENIEFITDRKILQKGTDSKAYQYSLLNVSIAATASAGITNHFNFSTLKKRIKMMNAKRSSNLNLTRYAFLVPAVLICLFVFSISKAELVKNTKVTYKKVAASVNNLVSAAAQQSVIIKKKFALTDTNKKIRKDVTYRITTDTGVHKSFSYSQHGDSSAYYVDGKKVTKEEFQKLQPGGDFQNMQVMDDHVQINPDGKKINVVKVNGKVIVVNRATVHPVIIKSGKDSIKTNVVYTVRTDDDSDSDSKTGTKVYKSNINYTYSTDDKNDAAKQKTIDVVLSPPPGQTDFNNKLILINGKEADARKLKKLSASDIETVTPCKGQDEDPSDGITYIKKYGDKAKNGVTWITTKKNK</sequence>
<feature type="transmembrane region" description="Helical" evidence="1">
    <location>
        <begin position="6"/>
        <end position="25"/>
    </location>
</feature>
<keyword evidence="4" id="KW-1185">Reference proteome</keyword>
<reference evidence="3 4" key="1">
    <citation type="submission" date="2019-07" db="EMBL/GenBank/DDBJ databases">
        <authorList>
            <person name="Huq M.A."/>
        </authorList>
    </citation>
    <scope>NUCLEOTIDE SEQUENCE [LARGE SCALE GENOMIC DNA]</scope>
    <source>
        <strain evidence="3 4">MAH-19</strain>
    </source>
</reference>
<evidence type="ECO:0000313" key="4">
    <source>
        <dbReference type="Proteomes" id="UP000318733"/>
    </source>
</evidence>
<keyword evidence="1" id="KW-0812">Transmembrane</keyword>
<dbReference type="PANTHER" id="PTHR34978:SF3">
    <property type="entry name" value="SLR0241 PROTEIN"/>
    <property type="match status" value="1"/>
</dbReference>
<evidence type="ECO:0000259" key="2">
    <source>
        <dbReference type="Pfam" id="PF05569"/>
    </source>
</evidence>
<feature type="transmembrane region" description="Helical" evidence="1">
    <location>
        <begin position="222"/>
        <end position="245"/>
    </location>
</feature>
<proteinExistence type="predicted"/>
<dbReference type="RefSeq" id="WP_144249561.1">
    <property type="nucleotide sequence ID" value="NZ_VLPK01000003.1"/>
</dbReference>
<keyword evidence="1" id="KW-0472">Membrane</keyword>
<name>A0A556MHZ0_9SPHI</name>
<gene>
    <name evidence="3" type="ORF">FO440_17425</name>
</gene>
<dbReference type="PANTHER" id="PTHR34978">
    <property type="entry name" value="POSSIBLE SENSOR-TRANSDUCER PROTEIN BLAR"/>
    <property type="match status" value="1"/>
</dbReference>
<dbReference type="EMBL" id="VLPK01000003">
    <property type="protein sequence ID" value="TSJ39524.1"/>
    <property type="molecule type" value="Genomic_DNA"/>
</dbReference>
<comment type="caution">
    <text evidence="3">The sequence shown here is derived from an EMBL/GenBank/DDBJ whole genome shotgun (WGS) entry which is preliminary data.</text>
</comment>
<feature type="transmembrane region" description="Helical" evidence="1">
    <location>
        <begin position="173"/>
        <end position="190"/>
    </location>
</feature>
<dbReference type="InterPro" id="IPR008756">
    <property type="entry name" value="Peptidase_M56"/>
</dbReference>
<feature type="transmembrane region" description="Helical" evidence="1">
    <location>
        <begin position="266"/>
        <end position="285"/>
    </location>
</feature>
<dbReference type="CDD" id="cd07341">
    <property type="entry name" value="M56_BlaR1_MecR1_like"/>
    <property type="match status" value="1"/>
</dbReference>
<dbReference type="InterPro" id="IPR052173">
    <property type="entry name" value="Beta-lactam_resp_regulator"/>
</dbReference>
<dbReference type="OrthoDB" id="649093at2"/>
<evidence type="ECO:0000313" key="3">
    <source>
        <dbReference type="EMBL" id="TSJ39524.1"/>
    </source>
</evidence>
<dbReference type="Pfam" id="PF05569">
    <property type="entry name" value="Peptidase_M56"/>
    <property type="match status" value="1"/>
</dbReference>
<accession>A0A556MHZ0</accession>
<feature type="transmembrane region" description="Helical" evidence="1">
    <location>
        <begin position="88"/>
        <end position="109"/>
    </location>
</feature>